<evidence type="ECO:0000313" key="1">
    <source>
        <dbReference type="EMBL" id="HFG21834.1"/>
    </source>
</evidence>
<dbReference type="EMBL" id="DSWI01000035">
    <property type="protein sequence ID" value="HFG21834.1"/>
    <property type="molecule type" value="Genomic_DNA"/>
</dbReference>
<comment type="caution">
    <text evidence="1">The sequence shown here is derived from an EMBL/GenBank/DDBJ whole genome shotgun (WGS) entry which is preliminary data.</text>
</comment>
<reference evidence="1" key="1">
    <citation type="journal article" date="2020" name="mSystems">
        <title>Genome- and Community-Level Interaction Insights into Carbon Utilization and Element Cycling Functions of Hydrothermarchaeota in Hydrothermal Sediment.</title>
        <authorList>
            <person name="Zhou Z."/>
            <person name="Liu Y."/>
            <person name="Xu W."/>
            <person name="Pan J."/>
            <person name="Luo Z.H."/>
            <person name="Li M."/>
        </authorList>
    </citation>
    <scope>NUCLEOTIDE SEQUENCE [LARGE SCALE GENOMIC DNA]</scope>
    <source>
        <strain evidence="1">SpSt-524</strain>
    </source>
</reference>
<accession>A0A7C3DPH9</accession>
<organism evidence="1">
    <name type="scientific">Meiothermus ruber</name>
    <dbReference type="NCBI Taxonomy" id="277"/>
    <lineage>
        <taxon>Bacteria</taxon>
        <taxon>Thermotogati</taxon>
        <taxon>Deinococcota</taxon>
        <taxon>Deinococci</taxon>
        <taxon>Thermales</taxon>
        <taxon>Thermaceae</taxon>
        <taxon>Meiothermus</taxon>
    </lineage>
</organism>
<proteinExistence type="predicted"/>
<name>A0A7C3DPH9_MEIRU</name>
<dbReference type="AlphaFoldDB" id="A0A7C3DPH9"/>
<protein>
    <submittedName>
        <fullName evidence="1">Uncharacterized protein</fullName>
    </submittedName>
</protein>
<sequence>MRMLAEAIYELEPGQMLVGQTPTARELLKLWIHRHHTGFDLYAVSIVEAGEPLPEKLRNTVGRDMASCAEVFEALHCIEDCYSIAPHVLKNLPVTVREATPELLELLEEQMFRVAKSTETGEFGPDDPPAQIVRLKPVCALEEHESDEDFAGLVLTDP</sequence>
<gene>
    <name evidence="1" type="ORF">ENS82_14175</name>
</gene>